<evidence type="ECO:0000313" key="1">
    <source>
        <dbReference type="EMBL" id="GGE18472.1"/>
    </source>
</evidence>
<reference evidence="1" key="1">
    <citation type="journal article" date="2014" name="Int. J. Syst. Evol. Microbiol.">
        <title>Complete genome sequence of Corynebacterium casei LMG S-19264T (=DSM 44701T), isolated from a smear-ripened cheese.</title>
        <authorList>
            <consortium name="US DOE Joint Genome Institute (JGI-PGF)"/>
            <person name="Walter F."/>
            <person name="Albersmeier A."/>
            <person name="Kalinowski J."/>
            <person name="Ruckert C."/>
        </authorList>
    </citation>
    <scope>NUCLEOTIDE SEQUENCE</scope>
    <source>
        <strain evidence="1">CGMCC 1.15367</strain>
    </source>
</reference>
<reference evidence="1" key="2">
    <citation type="submission" date="2020-09" db="EMBL/GenBank/DDBJ databases">
        <authorList>
            <person name="Sun Q."/>
            <person name="Zhou Y."/>
        </authorList>
    </citation>
    <scope>NUCLEOTIDE SEQUENCE</scope>
    <source>
        <strain evidence="1">CGMCC 1.15367</strain>
    </source>
</reference>
<dbReference type="EMBL" id="BMIQ01000008">
    <property type="protein sequence ID" value="GGE18472.1"/>
    <property type="molecule type" value="Genomic_DNA"/>
</dbReference>
<evidence type="ECO:0000313" key="2">
    <source>
        <dbReference type="Proteomes" id="UP000644699"/>
    </source>
</evidence>
<dbReference type="AlphaFoldDB" id="A0A917EA51"/>
<name>A0A917EA51_9HYPH</name>
<sequence>MSGHLWEVHHPYYCNDGNYYSNEAYHEWKSWDEFFAEFGDSDLDYNAIFRFDWRDGEDWGATDYNGDDYYRNGHLHIYWVGQRKGLFHVSVIDVCRADEPAVIAFLRPRFEYLMALWSPLSTAEQEPAHG</sequence>
<organism evidence="1 2">
    <name type="scientific">Aureimonas endophytica</name>
    <dbReference type="NCBI Taxonomy" id="2027858"/>
    <lineage>
        <taxon>Bacteria</taxon>
        <taxon>Pseudomonadati</taxon>
        <taxon>Pseudomonadota</taxon>
        <taxon>Alphaproteobacteria</taxon>
        <taxon>Hyphomicrobiales</taxon>
        <taxon>Aurantimonadaceae</taxon>
        <taxon>Aureimonas</taxon>
    </lineage>
</organism>
<dbReference type="RefSeq" id="WP_188911998.1">
    <property type="nucleotide sequence ID" value="NZ_BMIQ01000008.1"/>
</dbReference>
<accession>A0A917EA51</accession>
<protein>
    <submittedName>
        <fullName evidence="1">Uncharacterized protein</fullName>
    </submittedName>
</protein>
<comment type="caution">
    <text evidence="1">The sequence shown here is derived from an EMBL/GenBank/DDBJ whole genome shotgun (WGS) entry which is preliminary data.</text>
</comment>
<proteinExistence type="predicted"/>
<keyword evidence="2" id="KW-1185">Reference proteome</keyword>
<dbReference type="Proteomes" id="UP000644699">
    <property type="component" value="Unassembled WGS sequence"/>
</dbReference>
<gene>
    <name evidence="1" type="ORF">GCM10011390_42070</name>
</gene>